<dbReference type="InterPro" id="IPR008271">
    <property type="entry name" value="Ser/Thr_kinase_AS"/>
</dbReference>
<keyword evidence="11" id="KW-1185">Reference proteome</keyword>
<dbReference type="PROSITE" id="PS50011">
    <property type="entry name" value="PROTEIN_KINASE_DOM"/>
    <property type="match status" value="1"/>
</dbReference>
<name>A0A9P5MNE0_9AGAM</name>
<dbReference type="PANTHER" id="PTHR24356">
    <property type="entry name" value="SERINE/THREONINE-PROTEIN KINASE"/>
    <property type="match status" value="1"/>
</dbReference>
<evidence type="ECO:0000256" key="5">
    <source>
        <dbReference type="ARBA" id="ARBA00022777"/>
    </source>
</evidence>
<dbReference type="GO" id="GO:0005524">
    <property type="term" value="F:ATP binding"/>
    <property type="evidence" value="ECO:0007669"/>
    <property type="project" value="UniProtKB-KW"/>
</dbReference>
<comment type="catalytic activity">
    <reaction evidence="7">
        <text>L-threonyl-[protein] + ATP = O-phospho-L-threonyl-[protein] + ADP + H(+)</text>
        <dbReference type="Rhea" id="RHEA:46608"/>
        <dbReference type="Rhea" id="RHEA-COMP:11060"/>
        <dbReference type="Rhea" id="RHEA-COMP:11605"/>
        <dbReference type="ChEBI" id="CHEBI:15378"/>
        <dbReference type="ChEBI" id="CHEBI:30013"/>
        <dbReference type="ChEBI" id="CHEBI:30616"/>
        <dbReference type="ChEBI" id="CHEBI:61977"/>
        <dbReference type="ChEBI" id="CHEBI:456216"/>
        <dbReference type="EC" id="2.7.11.1"/>
    </reaction>
</comment>
<dbReference type="OrthoDB" id="1668230at2759"/>
<evidence type="ECO:0000256" key="2">
    <source>
        <dbReference type="ARBA" id="ARBA00022527"/>
    </source>
</evidence>
<gene>
    <name evidence="10" type="ORF">DFH94DRAFT_785027</name>
</gene>
<evidence type="ECO:0000256" key="4">
    <source>
        <dbReference type="ARBA" id="ARBA00022741"/>
    </source>
</evidence>
<evidence type="ECO:0000256" key="3">
    <source>
        <dbReference type="ARBA" id="ARBA00022679"/>
    </source>
</evidence>
<dbReference type="Gene3D" id="3.30.200.20">
    <property type="entry name" value="Phosphorylase Kinase, domain 1"/>
    <property type="match status" value="1"/>
</dbReference>
<keyword evidence="2" id="KW-0723">Serine/threonine-protein kinase</keyword>
<comment type="caution">
    <text evidence="10">The sequence shown here is derived from an EMBL/GenBank/DDBJ whole genome shotgun (WGS) entry which is preliminary data.</text>
</comment>
<organism evidence="10 11">
    <name type="scientific">Russula ochroleuca</name>
    <dbReference type="NCBI Taxonomy" id="152965"/>
    <lineage>
        <taxon>Eukaryota</taxon>
        <taxon>Fungi</taxon>
        <taxon>Dikarya</taxon>
        <taxon>Basidiomycota</taxon>
        <taxon>Agaricomycotina</taxon>
        <taxon>Agaricomycetes</taxon>
        <taxon>Russulales</taxon>
        <taxon>Russulaceae</taxon>
        <taxon>Russula</taxon>
    </lineage>
</organism>
<dbReference type="Proteomes" id="UP000759537">
    <property type="component" value="Unassembled WGS sequence"/>
</dbReference>
<evidence type="ECO:0000259" key="9">
    <source>
        <dbReference type="PROSITE" id="PS50011"/>
    </source>
</evidence>
<dbReference type="Pfam" id="PF00069">
    <property type="entry name" value="Pkinase"/>
    <property type="match status" value="1"/>
</dbReference>
<evidence type="ECO:0000256" key="6">
    <source>
        <dbReference type="ARBA" id="ARBA00022840"/>
    </source>
</evidence>
<keyword evidence="4" id="KW-0547">Nucleotide-binding</keyword>
<accession>A0A9P5MNE0</accession>
<dbReference type="PROSITE" id="PS00108">
    <property type="entry name" value="PROTEIN_KINASE_ST"/>
    <property type="match status" value="1"/>
</dbReference>
<protein>
    <recommendedName>
        <fullName evidence="1">non-specific serine/threonine protein kinase</fullName>
        <ecNumber evidence="1">2.7.11.1</ecNumber>
    </recommendedName>
</protein>
<evidence type="ECO:0000256" key="8">
    <source>
        <dbReference type="ARBA" id="ARBA00048679"/>
    </source>
</evidence>
<dbReference type="EMBL" id="WHVB01000054">
    <property type="protein sequence ID" value="KAF8464739.1"/>
    <property type="molecule type" value="Genomic_DNA"/>
</dbReference>
<keyword evidence="3" id="KW-0808">Transferase</keyword>
<evidence type="ECO:0000256" key="1">
    <source>
        <dbReference type="ARBA" id="ARBA00012513"/>
    </source>
</evidence>
<dbReference type="SUPFAM" id="SSF56112">
    <property type="entry name" value="Protein kinase-like (PK-like)"/>
    <property type="match status" value="1"/>
</dbReference>
<dbReference type="AlphaFoldDB" id="A0A9P5MNE0"/>
<comment type="catalytic activity">
    <reaction evidence="8">
        <text>L-seryl-[protein] + ATP = O-phospho-L-seryl-[protein] + ADP + H(+)</text>
        <dbReference type="Rhea" id="RHEA:17989"/>
        <dbReference type="Rhea" id="RHEA-COMP:9863"/>
        <dbReference type="Rhea" id="RHEA-COMP:11604"/>
        <dbReference type="ChEBI" id="CHEBI:15378"/>
        <dbReference type="ChEBI" id="CHEBI:29999"/>
        <dbReference type="ChEBI" id="CHEBI:30616"/>
        <dbReference type="ChEBI" id="CHEBI:83421"/>
        <dbReference type="ChEBI" id="CHEBI:456216"/>
        <dbReference type="EC" id="2.7.11.1"/>
    </reaction>
</comment>
<evidence type="ECO:0000313" key="11">
    <source>
        <dbReference type="Proteomes" id="UP000759537"/>
    </source>
</evidence>
<dbReference type="InterPro" id="IPR050236">
    <property type="entry name" value="Ser_Thr_kinase_AGC"/>
</dbReference>
<dbReference type="Gene3D" id="1.10.510.10">
    <property type="entry name" value="Transferase(Phosphotransferase) domain 1"/>
    <property type="match status" value="1"/>
</dbReference>
<keyword evidence="5 10" id="KW-0418">Kinase</keyword>
<dbReference type="InterPro" id="IPR011009">
    <property type="entry name" value="Kinase-like_dom_sf"/>
</dbReference>
<reference evidence="10" key="2">
    <citation type="journal article" date="2020" name="Nat. Commun.">
        <title>Large-scale genome sequencing of mycorrhizal fungi provides insights into the early evolution of symbiotic traits.</title>
        <authorList>
            <person name="Miyauchi S."/>
            <person name="Kiss E."/>
            <person name="Kuo A."/>
            <person name="Drula E."/>
            <person name="Kohler A."/>
            <person name="Sanchez-Garcia M."/>
            <person name="Morin E."/>
            <person name="Andreopoulos B."/>
            <person name="Barry K.W."/>
            <person name="Bonito G."/>
            <person name="Buee M."/>
            <person name="Carver A."/>
            <person name="Chen C."/>
            <person name="Cichocki N."/>
            <person name="Clum A."/>
            <person name="Culley D."/>
            <person name="Crous P.W."/>
            <person name="Fauchery L."/>
            <person name="Girlanda M."/>
            <person name="Hayes R.D."/>
            <person name="Keri Z."/>
            <person name="LaButti K."/>
            <person name="Lipzen A."/>
            <person name="Lombard V."/>
            <person name="Magnuson J."/>
            <person name="Maillard F."/>
            <person name="Murat C."/>
            <person name="Nolan M."/>
            <person name="Ohm R.A."/>
            <person name="Pangilinan J."/>
            <person name="Pereira M.F."/>
            <person name="Perotto S."/>
            <person name="Peter M."/>
            <person name="Pfister S."/>
            <person name="Riley R."/>
            <person name="Sitrit Y."/>
            <person name="Stielow J.B."/>
            <person name="Szollosi G."/>
            <person name="Zifcakova L."/>
            <person name="Stursova M."/>
            <person name="Spatafora J.W."/>
            <person name="Tedersoo L."/>
            <person name="Vaario L.M."/>
            <person name="Yamada A."/>
            <person name="Yan M."/>
            <person name="Wang P."/>
            <person name="Xu J."/>
            <person name="Bruns T."/>
            <person name="Baldrian P."/>
            <person name="Vilgalys R."/>
            <person name="Dunand C."/>
            <person name="Henrissat B."/>
            <person name="Grigoriev I.V."/>
            <person name="Hibbett D."/>
            <person name="Nagy L.G."/>
            <person name="Martin F.M."/>
        </authorList>
    </citation>
    <scope>NUCLEOTIDE SEQUENCE</scope>
    <source>
        <strain evidence="10">Prilba</strain>
    </source>
</reference>
<proteinExistence type="predicted"/>
<evidence type="ECO:0000313" key="10">
    <source>
        <dbReference type="EMBL" id="KAF8464739.1"/>
    </source>
</evidence>
<dbReference type="GO" id="GO:0035556">
    <property type="term" value="P:intracellular signal transduction"/>
    <property type="evidence" value="ECO:0007669"/>
    <property type="project" value="TreeGrafter"/>
</dbReference>
<dbReference type="GO" id="GO:0004674">
    <property type="term" value="F:protein serine/threonine kinase activity"/>
    <property type="evidence" value="ECO:0007669"/>
    <property type="project" value="UniProtKB-KW"/>
</dbReference>
<keyword evidence="6" id="KW-0067">ATP-binding</keyword>
<dbReference type="InterPro" id="IPR000719">
    <property type="entry name" value="Prot_kinase_dom"/>
</dbReference>
<feature type="domain" description="Protein kinase" evidence="9">
    <location>
        <begin position="112"/>
        <end position="385"/>
    </location>
</feature>
<dbReference type="EC" id="2.7.11.1" evidence="1"/>
<evidence type="ECO:0000256" key="7">
    <source>
        <dbReference type="ARBA" id="ARBA00047899"/>
    </source>
</evidence>
<reference evidence="10" key="1">
    <citation type="submission" date="2019-10" db="EMBL/GenBank/DDBJ databases">
        <authorList>
            <consortium name="DOE Joint Genome Institute"/>
            <person name="Kuo A."/>
            <person name="Miyauchi S."/>
            <person name="Kiss E."/>
            <person name="Drula E."/>
            <person name="Kohler A."/>
            <person name="Sanchez-Garcia M."/>
            <person name="Andreopoulos B."/>
            <person name="Barry K.W."/>
            <person name="Bonito G."/>
            <person name="Buee M."/>
            <person name="Carver A."/>
            <person name="Chen C."/>
            <person name="Cichocki N."/>
            <person name="Clum A."/>
            <person name="Culley D."/>
            <person name="Crous P.W."/>
            <person name="Fauchery L."/>
            <person name="Girlanda M."/>
            <person name="Hayes R."/>
            <person name="Keri Z."/>
            <person name="LaButti K."/>
            <person name="Lipzen A."/>
            <person name="Lombard V."/>
            <person name="Magnuson J."/>
            <person name="Maillard F."/>
            <person name="Morin E."/>
            <person name="Murat C."/>
            <person name="Nolan M."/>
            <person name="Ohm R."/>
            <person name="Pangilinan J."/>
            <person name="Pereira M."/>
            <person name="Perotto S."/>
            <person name="Peter M."/>
            <person name="Riley R."/>
            <person name="Sitrit Y."/>
            <person name="Stielow B."/>
            <person name="Szollosi G."/>
            <person name="Zifcakova L."/>
            <person name="Stursova M."/>
            <person name="Spatafora J.W."/>
            <person name="Tedersoo L."/>
            <person name="Vaario L.-M."/>
            <person name="Yamada A."/>
            <person name="Yan M."/>
            <person name="Wang P."/>
            <person name="Xu J."/>
            <person name="Bruns T."/>
            <person name="Baldrian P."/>
            <person name="Vilgalys R."/>
            <person name="Henrissat B."/>
            <person name="Grigoriev I.V."/>
            <person name="Hibbett D."/>
            <person name="Nagy L.G."/>
            <person name="Martin F.M."/>
        </authorList>
    </citation>
    <scope>NUCLEOTIDE SEQUENCE</scope>
    <source>
        <strain evidence="10">Prilba</strain>
    </source>
</reference>
<dbReference type="PANTHER" id="PTHR24356:SF407">
    <property type="entry name" value="RAC SERINE_THREONINE-PROTEIN KINASE"/>
    <property type="match status" value="1"/>
</dbReference>
<sequence length="432" mass="48209">MQTKWPMDPDASFAPVPFPLLPPFPDCSRVFTPAEAPEKKNEGEGSFVICAPASSCTYVPTIPRVPVFPPHSRRLPAPAPLPPPIFPAPPAPSSTDSIGPLHPVLTDGKHRFHVEGLIATGGYGRVALATVEGLAAPASQVAIKVYCKDKLIANRLLIETYDLERSIMLENTMNDSQWLVKLRGTFGDLWNRYLIMDYYPNSLSGIIFDPEIYPLPRKIVRHWVEELALGLYELYNQSIVHCDFKPGNILVSPKGHLAIADFGISVIADDIADAGKPLDECKFFSYGGTYSYQAPELLISHHGASFTCAVDMWSYGVIIFEMYTGRRLFSADVLDVRNEVWAWDIPAIVRSEMDDIVAQNLVIALLEVDPEKRLKLRDLGEHPYFDETNWGKVANKSISIDFDQAELSSCSWRDSLRFERPVTPDCLPFEPS</sequence>